<feature type="compositionally biased region" description="Basic and acidic residues" evidence="1">
    <location>
        <begin position="888"/>
        <end position="904"/>
    </location>
</feature>
<keyword evidence="3" id="KW-1185">Reference proteome</keyword>
<feature type="compositionally biased region" description="Basic and acidic residues" evidence="1">
    <location>
        <begin position="807"/>
        <end position="851"/>
    </location>
</feature>
<feature type="region of interest" description="Disordered" evidence="1">
    <location>
        <begin position="545"/>
        <end position="626"/>
    </location>
</feature>
<feature type="compositionally biased region" description="Polar residues" evidence="1">
    <location>
        <begin position="92"/>
        <end position="101"/>
    </location>
</feature>
<organism evidence="2 3">
    <name type="scientific">Peltaster fructicola</name>
    <dbReference type="NCBI Taxonomy" id="286661"/>
    <lineage>
        <taxon>Eukaryota</taxon>
        <taxon>Fungi</taxon>
        <taxon>Dikarya</taxon>
        <taxon>Ascomycota</taxon>
        <taxon>Pezizomycotina</taxon>
        <taxon>Dothideomycetes</taxon>
        <taxon>Dothideomycetes incertae sedis</taxon>
        <taxon>Peltaster</taxon>
    </lineage>
</organism>
<sequence length="915" mass="96566">MFAAGGLLGFAAMSKSSKSSKSKVKDKKKKGDAKVSEEASKSAEGPSDEAVGLGIISSADGGQADGPVEDVVIVPVTAALDDVKEDNEATPDASTSTSEGVSASAGEATVEAAITSDGVNTNPGNLAEAQPANQEPDAAQGTGNEQSGAPDDSQPEPNATTMLEAAFVPEDQADHTENADVTEPDSTGGAEKAPEETLQVPETLEIVEPASVDQEASSTAQHETIVEAANSADVETEQPASADAVGSFPASLVETQVADEVEVLDNVSRQDSGFAESVEDTSQDQTAAEELVKEDMSQGVAHAEEAADAVIEPISTMIAATEEQSEKTTDAACVEGLAADDIVSAVESDIATQQDEQVQIDAEGKQRSDSEPDAEVEATPSNDTEAPAIVQVDDTADMIVMLDANQSEEPTSDLPSPDIGKTPTDAKDEGVSTVAVLQQTQEGPLHENKELETEDTVTASGVSNPANTDVELTSPDDTASADVELTSPDATTQVVSEATSTEETPLTKTLVLNVLSDPVTGTTTGSDTTADAEHVSDVVVVAQETTQHAEPVALPEKDELCEEPDNNAEGTPELPETNEMCKEPDDTTGGEPELPETEPALNNSEQNNTAEEKVDTSQPDAVIESTGPIVEPESLYENTQEIPDVPAAIPAAPVEVQIAPDAPSIEVAQIAEPVAEIISEQHEEQVIVSDGPLVNSHAMVEPTAEPEPIVEQKPAEDPTPVTEQEPEITTSEPVTTDTPHADEPEPFVTEIVEPADATAAPRSATPDATPAEPLVTEVVVPAMAAATIVESPPSPTQSRASRRHRSERSDRPRSSKKKTEEPSLREKDSTRYEGRAERSTRDRRNAEEGADRRRRRDARKAEEMRGVAEDERRSAEEAEHRRIRREARHAAKEPRSGRNREGGQRRSRGYGSTRR</sequence>
<feature type="compositionally biased region" description="Basic residues" evidence="1">
    <location>
        <begin position="905"/>
        <end position="915"/>
    </location>
</feature>
<gene>
    <name evidence="2" type="ORF">AMS68_006392</name>
</gene>
<feature type="region of interest" description="Disordered" evidence="1">
    <location>
        <begin position="13"/>
        <end position="202"/>
    </location>
</feature>
<feature type="compositionally biased region" description="Polar residues" evidence="1">
    <location>
        <begin position="727"/>
        <end position="738"/>
    </location>
</feature>
<feature type="compositionally biased region" description="Polar residues" evidence="1">
    <location>
        <begin position="488"/>
        <end position="505"/>
    </location>
</feature>
<dbReference type="EMBL" id="CP051142">
    <property type="protein sequence ID" value="QIX00875.1"/>
    <property type="molecule type" value="Genomic_DNA"/>
</dbReference>
<evidence type="ECO:0000313" key="2">
    <source>
        <dbReference type="EMBL" id="QIX00875.1"/>
    </source>
</evidence>
<evidence type="ECO:0000313" key="3">
    <source>
        <dbReference type="Proteomes" id="UP000503462"/>
    </source>
</evidence>
<dbReference type="Proteomes" id="UP000503462">
    <property type="component" value="Chromosome 4"/>
</dbReference>
<feature type="compositionally biased region" description="Basic and acidic residues" evidence="1">
    <location>
        <begin position="859"/>
        <end position="880"/>
    </location>
</feature>
<protein>
    <submittedName>
        <fullName evidence="2">Uncharacterized protein</fullName>
    </submittedName>
</protein>
<reference evidence="2 3" key="1">
    <citation type="journal article" date="2016" name="Sci. Rep.">
        <title>Peltaster fructicola genome reveals evolution from an invasive phytopathogen to an ectophytic parasite.</title>
        <authorList>
            <person name="Xu C."/>
            <person name="Chen H."/>
            <person name="Gleason M.L."/>
            <person name="Xu J.R."/>
            <person name="Liu H."/>
            <person name="Zhang R."/>
            <person name="Sun G."/>
        </authorList>
    </citation>
    <scope>NUCLEOTIDE SEQUENCE [LARGE SCALE GENOMIC DNA]</scope>
    <source>
        <strain evidence="2 3">LNHT1506</strain>
    </source>
</reference>
<feature type="region of interest" description="Disordered" evidence="1">
    <location>
        <begin position="701"/>
        <end position="915"/>
    </location>
</feature>
<feature type="compositionally biased region" description="Basic residues" evidence="1">
    <location>
        <begin position="18"/>
        <end position="31"/>
    </location>
</feature>
<name>A0A6H0Y1S9_9PEZI</name>
<feature type="compositionally biased region" description="Polar residues" evidence="1">
    <location>
        <begin position="456"/>
        <end position="477"/>
    </location>
</feature>
<accession>A0A6H0Y1S9</accession>
<feature type="compositionally biased region" description="Basic and acidic residues" evidence="1">
    <location>
        <begin position="32"/>
        <end position="41"/>
    </location>
</feature>
<feature type="region of interest" description="Disordered" evidence="1">
    <location>
        <begin position="350"/>
        <end position="505"/>
    </location>
</feature>
<proteinExistence type="predicted"/>
<feature type="compositionally biased region" description="Polar residues" evidence="1">
    <location>
        <begin position="600"/>
        <end position="609"/>
    </location>
</feature>
<dbReference type="AlphaFoldDB" id="A0A6H0Y1S9"/>
<evidence type="ECO:0000256" key="1">
    <source>
        <dbReference type="SAM" id="MobiDB-lite"/>
    </source>
</evidence>